<gene>
    <name evidence="3" type="primary">ccoS</name>
    <name evidence="3" type="ORF">V6255_07205</name>
</gene>
<reference evidence="3 4" key="1">
    <citation type="submission" date="2024-02" db="EMBL/GenBank/DDBJ databases">
        <title>Bacteria isolated from the canopy kelp, Nereocystis luetkeana.</title>
        <authorList>
            <person name="Pfister C.A."/>
            <person name="Younker I.T."/>
            <person name="Light S.H."/>
        </authorList>
    </citation>
    <scope>NUCLEOTIDE SEQUENCE [LARGE SCALE GENOMIC DNA]</scope>
    <source>
        <strain evidence="3 4">TI.2.07</strain>
    </source>
</reference>
<dbReference type="NCBIfam" id="TIGR00847">
    <property type="entry name" value="ccoS"/>
    <property type="match status" value="1"/>
</dbReference>
<dbReference type="EMBL" id="JBAKBA010000012">
    <property type="protein sequence ID" value="MEL0658929.1"/>
    <property type="molecule type" value="Genomic_DNA"/>
</dbReference>
<dbReference type="PANTHER" id="PTHR41532">
    <property type="entry name" value="FIXS PROTEIN"/>
    <property type="match status" value="1"/>
</dbReference>
<evidence type="ECO:0000256" key="1">
    <source>
        <dbReference type="SAM" id="MobiDB-lite"/>
    </source>
</evidence>
<name>A0ABU9HAP5_9GAMM</name>
<proteinExistence type="predicted"/>
<evidence type="ECO:0000313" key="4">
    <source>
        <dbReference type="Proteomes" id="UP001366060"/>
    </source>
</evidence>
<dbReference type="Pfam" id="PF03597">
    <property type="entry name" value="FixS"/>
    <property type="match status" value="1"/>
</dbReference>
<comment type="caution">
    <text evidence="3">The sequence shown here is derived from an EMBL/GenBank/DDBJ whole genome shotgun (WGS) entry which is preliminary data.</text>
</comment>
<evidence type="ECO:0000313" key="3">
    <source>
        <dbReference type="EMBL" id="MEL0658929.1"/>
    </source>
</evidence>
<keyword evidence="2" id="KW-0472">Membrane</keyword>
<evidence type="ECO:0000256" key="2">
    <source>
        <dbReference type="SAM" id="Phobius"/>
    </source>
</evidence>
<accession>A0ABU9HAP5</accession>
<feature type="region of interest" description="Disordered" evidence="1">
    <location>
        <begin position="50"/>
        <end position="83"/>
    </location>
</feature>
<dbReference type="InterPro" id="IPR004714">
    <property type="entry name" value="Cyt_oxidase_maturation_cbb3"/>
</dbReference>
<feature type="compositionally biased region" description="Basic and acidic residues" evidence="1">
    <location>
        <begin position="56"/>
        <end position="67"/>
    </location>
</feature>
<protein>
    <submittedName>
        <fullName evidence="3">Cbb3-type cytochrome oxidase assembly protein CcoS</fullName>
    </submittedName>
</protein>
<organism evidence="3 4">
    <name type="scientific">Psychromonas arctica</name>
    <dbReference type="NCBI Taxonomy" id="168275"/>
    <lineage>
        <taxon>Bacteria</taxon>
        <taxon>Pseudomonadati</taxon>
        <taxon>Pseudomonadota</taxon>
        <taxon>Gammaproteobacteria</taxon>
        <taxon>Alteromonadales</taxon>
        <taxon>Psychromonadaceae</taxon>
        <taxon>Psychromonas</taxon>
    </lineage>
</organism>
<keyword evidence="2" id="KW-1133">Transmembrane helix</keyword>
<sequence>MNIIYVLIPIAMIFVSIAVLVFFWAVKSNQYDDLDREGVNILFDEDVQPSKPMKKTQADIEHSEGKVSKTTPLKISDIKPDAH</sequence>
<feature type="transmembrane region" description="Helical" evidence="2">
    <location>
        <begin position="6"/>
        <end position="26"/>
    </location>
</feature>
<keyword evidence="2" id="KW-0812">Transmembrane</keyword>
<dbReference type="RefSeq" id="WP_137297804.1">
    <property type="nucleotide sequence ID" value="NZ_JBAKBA010000012.1"/>
</dbReference>
<keyword evidence="4" id="KW-1185">Reference proteome</keyword>
<dbReference type="PANTHER" id="PTHR41532:SF1">
    <property type="entry name" value="FIXS PROTEIN"/>
    <property type="match status" value="1"/>
</dbReference>
<dbReference type="Proteomes" id="UP001366060">
    <property type="component" value="Unassembled WGS sequence"/>
</dbReference>